<evidence type="ECO:0000313" key="1">
    <source>
        <dbReference type="EMBL" id="MES1919101.1"/>
    </source>
</evidence>
<accession>A0ABV2AHE5</accession>
<reference evidence="1 2" key="1">
    <citation type="journal article" date="2024" name="BMC Biol.">
        <title>Comparative genomics of Ascetosporea gives new insight into the evolutionary basis for animal parasitism in Rhizaria.</title>
        <authorList>
            <person name="Hiltunen Thoren M."/>
            <person name="Onut-Brannstrom I."/>
            <person name="Alfjorden A."/>
            <person name="Peckova H."/>
            <person name="Swords F."/>
            <person name="Hooper C."/>
            <person name="Holzer A.S."/>
            <person name="Bass D."/>
            <person name="Burki F."/>
        </authorList>
    </citation>
    <scope>NUCLEOTIDE SEQUENCE [LARGE SCALE GENOMIC DNA]</scope>
    <source>
        <strain evidence="1">20-A016</strain>
    </source>
</reference>
<dbReference type="Proteomes" id="UP001439008">
    <property type="component" value="Unassembled WGS sequence"/>
</dbReference>
<name>A0ABV2AHE5_9EUKA</name>
<comment type="caution">
    <text evidence="1">The sequence shown here is derived from an EMBL/GenBank/DDBJ whole genome shotgun (WGS) entry which is preliminary data.</text>
</comment>
<sequence length="97" mass="11037">MSGKDLSHRTIGESTLLALAESLLVPTKSLSAKTECSPSRGKFSFYRLYSKIVKPCHRFNRAQFWAVLRKSPNFPHVVNKIKSDSQNDKIVRLEICK</sequence>
<organism evidence="1 2">
    <name type="scientific">Bonamia ostreae</name>
    <dbReference type="NCBI Taxonomy" id="126728"/>
    <lineage>
        <taxon>Eukaryota</taxon>
        <taxon>Sar</taxon>
        <taxon>Rhizaria</taxon>
        <taxon>Endomyxa</taxon>
        <taxon>Ascetosporea</taxon>
        <taxon>Haplosporida</taxon>
        <taxon>Bonamia</taxon>
    </lineage>
</organism>
<keyword evidence="2" id="KW-1185">Reference proteome</keyword>
<protein>
    <recommendedName>
        <fullName evidence="3">LAGLIDADG homing endonuclease</fullName>
    </recommendedName>
</protein>
<dbReference type="EMBL" id="JBDODL010000199">
    <property type="protein sequence ID" value="MES1919101.1"/>
    <property type="molecule type" value="Genomic_DNA"/>
</dbReference>
<proteinExistence type="predicted"/>
<evidence type="ECO:0008006" key="3">
    <source>
        <dbReference type="Google" id="ProtNLM"/>
    </source>
</evidence>
<gene>
    <name evidence="1" type="ORF">MHBO_000967</name>
</gene>
<evidence type="ECO:0000313" key="2">
    <source>
        <dbReference type="Proteomes" id="UP001439008"/>
    </source>
</evidence>